<reference evidence="1" key="1">
    <citation type="submission" date="2018-06" db="EMBL/GenBank/DDBJ databases">
        <authorList>
            <person name="Zhirakovskaya E."/>
        </authorList>
    </citation>
    <scope>NUCLEOTIDE SEQUENCE</scope>
</reference>
<protein>
    <recommendedName>
        <fullName evidence="2">SHSP domain-containing protein</fullName>
    </recommendedName>
</protein>
<gene>
    <name evidence="1" type="ORF">MNBD_DELTA01-834</name>
</gene>
<organism evidence="1">
    <name type="scientific">hydrothermal vent metagenome</name>
    <dbReference type="NCBI Taxonomy" id="652676"/>
    <lineage>
        <taxon>unclassified sequences</taxon>
        <taxon>metagenomes</taxon>
        <taxon>ecological metagenomes</taxon>
    </lineage>
</organism>
<dbReference type="AlphaFoldDB" id="A0A3B0R3H3"/>
<proteinExistence type="predicted"/>
<sequence>MIFATRWFPGFRMPEAETVSPSVDIFKDGVLEIRRPMTEEAKKTKGKKITIK</sequence>
<name>A0A3B0R3H3_9ZZZZ</name>
<evidence type="ECO:0000313" key="1">
    <source>
        <dbReference type="EMBL" id="VAV83646.1"/>
    </source>
</evidence>
<dbReference type="EMBL" id="UOEA01000044">
    <property type="protein sequence ID" value="VAV83646.1"/>
    <property type="molecule type" value="Genomic_DNA"/>
</dbReference>
<accession>A0A3B0R3H3</accession>
<evidence type="ECO:0008006" key="2">
    <source>
        <dbReference type="Google" id="ProtNLM"/>
    </source>
</evidence>